<comment type="subcellular location">
    <subcellularLocation>
        <location evidence="1">Membrane</location>
        <topology evidence="1">Multi-pass membrane protein</topology>
    </subcellularLocation>
</comment>
<evidence type="ECO:0000256" key="10">
    <source>
        <dbReference type="ARBA" id="ARBA00023004"/>
    </source>
</evidence>
<comment type="function">
    <text evidence="14">Stearoyl-CoA desaturase that utilizes O(2) and electrons from reduced cytochrome b5 to introduce the first double bond into saturated fatty acyl-CoA substrates.</text>
</comment>
<dbReference type="EMBL" id="KV425901">
    <property type="protein sequence ID" value="KZW00434.1"/>
    <property type="molecule type" value="Genomic_DNA"/>
</dbReference>
<evidence type="ECO:0000256" key="15">
    <source>
        <dbReference type="SAM" id="MobiDB-lite"/>
    </source>
</evidence>
<dbReference type="InterPro" id="IPR015876">
    <property type="entry name" value="Acyl-CoA_DS"/>
</dbReference>
<evidence type="ECO:0000256" key="11">
    <source>
        <dbReference type="ARBA" id="ARBA00023098"/>
    </source>
</evidence>
<name>A0A165N9W9_EXIGL</name>
<dbReference type="GO" id="GO:0004768">
    <property type="term" value="F:stearoyl-CoA 9-desaturase activity"/>
    <property type="evidence" value="ECO:0007669"/>
    <property type="project" value="UniProtKB-UniRule"/>
</dbReference>
<feature type="transmembrane region" description="Helical" evidence="16">
    <location>
        <begin position="21"/>
        <end position="42"/>
    </location>
</feature>
<dbReference type="CDD" id="cd03505">
    <property type="entry name" value="Delta9-FADS-like"/>
    <property type="match status" value="1"/>
</dbReference>
<keyword evidence="12 16" id="KW-0472">Membrane</keyword>
<keyword evidence="19" id="KW-1185">Reference proteome</keyword>
<comment type="catalytic activity">
    <reaction evidence="14">
        <text>octadecanoyl-CoA + 2 Fe(II)-[cytochrome b5] + O2 + 2 H(+) = (9Z)-octadecenoyl-CoA + 2 Fe(III)-[cytochrome b5] + 2 H2O</text>
        <dbReference type="Rhea" id="RHEA:19721"/>
        <dbReference type="Rhea" id="RHEA-COMP:10438"/>
        <dbReference type="Rhea" id="RHEA-COMP:10439"/>
        <dbReference type="ChEBI" id="CHEBI:15377"/>
        <dbReference type="ChEBI" id="CHEBI:15378"/>
        <dbReference type="ChEBI" id="CHEBI:15379"/>
        <dbReference type="ChEBI" id="CHEBI:29033"/>
        <dbReference type="ChEBI" id="CHEBI:29034"/>
        <dbReference type="ChEBI" id="CHEBI:57387"/>
        <dbReference type="ChEBI" id="CHEBI:57394"/>
        <dbReference type="EC" id="1.14.19.1"/>
    </reaction>
</comment>
<dbReference type="GO" id="GO:0020037">
    <property type="term" value="F:heme binding"/>
    <property type="evidence" value="ECO:0007669"/>
    <property type="project" value="InterPro"/>
</dbReference>
<gene>
    <name evidence="18" type="ORF">EXIGLDRAFT_604374</name>
</gene>
<protein>
    <recommendedName>
        <fullName evidence="14">Acyl-CoA desaturase</fullName>
        <ecNumber evidence="14">1.14.19.1</ecNumber>
    </recommendedName>
</protein>
<evidence type="ECO:0000256" key="6">
    <source>
        <dbReference type="ARBA" id="ARBA00022723"/>
    </source>
</evidence>
<sequence length="430" mass="48895">MTAHKHAQEPATSVVVEKGEFWTANAIFFIAMHIIGLAAFWIKPPSTLPRATLLMLPLLWQAAVFGITVGYHRLWSHRAFRAGTPVRVALAFCGAMGFQGSIKVRCLRHRLHHRFTDDPVHDPYAVTRGMFFAHMGWIFWKPSYPRMSSIGREDLDRDPIVRFQHKYYVPIALFSGLIFPTLLGALWGDALGMYLYGGVVVRVIVWHCTFIVNSFAHWNGLQPYSDEVTARGNMLLAMLTGGEGNHNFVPRTRTTRHAFPHDFRAGLRIDEWDPSKWLLLFLHRFGLVWGLRRAREADISWAVKDMRRREEAKAQGLDPDEVCNGSDTDEGEQTEWNARAPGRCLLVIDGYVVDATKFMGDHPGGASLIRNYAVRDADKKLPSGQERDVPIGDWREATWAYHGGLNNHSRAATRRLRQLRIARFDDGPRS</sequence>
<dbReference type="GO" id="GO:0005506">
    <property type="term" value="F:iron ion binding"/>
    <property type="evidence" value="ECO:0007669"/>
    <property type="project" value="TreeGrafter"/>
</dbReference>
<evidence type="ECO:0000256" key="14">
    <source>
        <dbReference type="PIRNR" id="PIRNR000345"/>
    </source>
</evidence>
<evidence type="ECO:0000256" key="8">
    <source>
        <dbReference type="ARBA" id="ARBA00022989"/>
    </source>
</evidence>
<accession>A0A165N9W9</accession>
<keyword evidence="11 14" id="KW-0443">Lipid metabolism</keyword>
<dbReference type="PIRSF" id="PIRSF000345">
    <property type="entry name" value="OLE1"/>
    <property type="match status" value="1"/>
</dbReference>
<comment type="cofactor">
    <cofactor evidence="14">
        <name>Fe(2+)</name>
        <dbReference type="ChEBI" id="CHEBI:29033"/>
    </cofactor>
    <text evidence="14">Expected to bind 2 Fe(2+) ions per subunit.</text>
</comment>
<evidence type="ECO:0000256" key="2">
    <source>
        <dbReference type="ARBA" id="ARBA00009295"/>
    </source>
</evidence>
<feature type="transmembrane region" description="Helical" evidence="16">
    <location>
        <begin position="193"/>
        <end position="212"/>
    </location>
</feature>
<dbReference type="STRING" id="1314781.A0A165N9W9"/>
<comment type="similarity">
    <text evidence="2 14">Belongs to the fatty acid desaturase type 1 family.</text>
</comment>
<feature type="domain" description="Cytochrome b5 heme-binding" evidence="17">
    <location>
        <begin position="314"/>
        <end position="425"/>
    </location>
</feature>
<keyword evidence="14" id="KW-0813">Transport</keyword>
<dbReference type="PROSITE" id="PS00191">
    <property type="entry name" value="CYTOCHROME_B5_1"/>
    <property type="match status" value="1"/>
</dbReference>
<proteinExistence type="inferred from homology"/>
<dbReference type="PRINTS" id="PR00075">
    <property type="entry name" value="FACDDSATRASE"/>
</dbReference>
<evidence type="ECO:0000313" key="18">
    <source>
        <dbReference type="EMBL" id="KZW00434.1"/>
    </source>
</evidence>
<organism evidence="18 19">
    <name type="scientific">Exidia glandulosa HHB12029</name>
    <dbReference type="NCBI Taxonomy" id="1314781"/>
    <lineage>
        <taxon>Eukaryota</taxon>
        <taxon>Fungi</taxon>
        <taxon>Dikarya</taxon>
        <taxon>Basidiomycota</taxon>
        <taxon>Agaricomycotina</taxon>
        <taxon>Agaricomycetes</taxon>
        <taxon>Auriculariales</taxon>
        <taxon>Exidiaceae</taxon>
        <taxon>Exidia</taxon>
    </lineage>
</organism>
<evidence type="ECO:0000256" key="1">
    <source>
        <dbReference type="ARBA" id="ARBA00004141"/>
    </source>
</evidence>
<keyword evidence="4 14" id="KW-0349">Heme</keyword>
<evidence type="ECO:0000256" key="12">
    <source>
        <dbReference type="ARBA" id="ARBA00023136"/>
    </source>
</evidence>
<evidence type="ECO:0000313" key="19">
    <source>
        <dbReference type="Proteomes" id="UP000077266"/>
    </source>
</evidence>
<evidence type="ECO:0000256" key="16">
    <source>
        <dbReference type="SAM" id="Phobius"/>
    </source>
</evidence>
<dbReference type="PANTHER" id="PTHR11351:SF31">
    <property type="entry name" value="DESATURASE 1, ISOFORM A-RELATED"/>
    <property type="match status" value="1"/>
</dbReference>
<keyword evidence="6 14" id="KW-0479">Metal-binding</keyword>
<dbReference type="OrthoDB" id="10260134at2759"/>
<feature type="region of interest" description="Disordered" evidence="15">
    <location>
        <begin position="312"/>
        <end position="333"/>
    </location>
</feature>
<evidence type="ECO:0000256" key="9">
    <source>
        <dbReference type="ARBA" id="ARBA00023002"/>
    </source>
</evidence>
<keyword evidence="10 14" id="KW-0408">Iron</keyword>
<dbReference type="SUPFAM" id="SSF55856">
    <property type="entry name" value="Cytochrome b5-like heme/steroid binding domain"/>
    <property type="match status" value="1"/>
</dbReference>
<dbReference type="InterPro" id="IPR001199">
    <property type="entry name" value="Cyt_B5-like_heme/steroid-bd"/>
</dbReference>
<evidence type="ECO:0000256" key="4">
    <source>
        <dbReference type="ARBA" id="ARBA00022617"/>
    </source>
</evidence>
<dbReference type="PROSITE" id="PS50255">
    <property type="entry name" value="CYTOCHROME_B5_2"/>
    <property type="match status" value="1"/>
</dbReference>
<feature type="transmembrane region" description="Helical" evidence="16">
    <location>
        <begin position="167"/>
        <end position="187"/>
    </location>
</feature>
<keyword evidence="13 14" id="KW-0275">Fatty acid biosynthesis</keyword>
<dbReference type="Pfam" id="PF00173">
    <property type="entry name" value="Cyt-b5"/>
    <property type="match status" value="1"/>
</dbReference>
<evidence type="ECO:0000259" key="17">
    <source>
        <dbReference type="PROSITE" id="PS50255"/>
    </source>
</evidence>
<evidence type="ECO:0000256" key="3">
    <source>
        <dbReference type="ARBA" id="ARBA00022516"/>
    </source>
</evidence>
<reference evidence="18 19" key="1">
    <citation type="journal article" date="2016" name="Mol. Biol. Evol.">
        <title>Comparative Genomics of Early-Diverging Mushroom-Forming Fungi Provides Insights into the Origins of Lignocellulose Decay Capabilities.</title>
        <authorList>
            <person name="Nagy L.G."/>
            <person name="Riley R."/>
            <person name="Tritt A."/>
            <person name="Adam C."/>
            <person name="Daum C."/>
            <person name="Floudas D."/>
            <person name="Sun H."/>
            <person name="Yadav J.S."/>
            <person name="Pangilinan J."/>
            <person name="Larsson K.H."/>
            <person name="Matsuura K."/>
            <person name="Barry K."/>
            <person name="Labutti K."/>
            <person name="Kuo R."/>
            <person name="Ohm R.A."/>
            <person name="Bhattacharya S.S."/>
            <person name="Shirouzu T."/>
            <person name="Yoshinaga Y."/>
            <person name="Martin F.M."/>
            <person name="Grigoriev I.V."/>
            <person name="Hibbett D.S."/>
        </authorList>
    </citation>
    <scope>NUCLEOTIDE SEQUENCE [LARGE SCALE GENOMIC DNA]</scope>
    <source>
        <strain evidence="18 19">HHB12029</strain>
    </source>
</reference>
<dbReference type="Gene3D" id="3.10.120.10">
    <property type="entry name" value="Cytochrome b5-like heme/steroid binding domain"/>
    <property type="match status" value="1"/>
</dbReference>
<keyword evidence="9 14" id="KW-0560">Oxidoreductase</keyword>
<keyword evidence="7 14" id="KW-0276">Fatty acid metabolism</keyword>
<keyword evidence="8 16" id="KW-1133">Transmembrane helix</keyword>
<dbReference type="GO" id="GO:0006636">
    <property type="term" value="P:unsaturated fatty acid biosynthetic process"/>
    <property type="evidence" value="ECO:0007669"/>
    <property type="project" value="UniProtKB-UniRule"/>
</dbReference>
<keyword evidence="3 14" id="KW-0444">Lipid biosynthesis</keyword>
<dbReference type="PANTHER" id="PTHR11351">
    <property type="entry name" value="ACYL-COA DESATURASE"/>
    <property type="match status" value="1"/>
</dbReference>
<dbReference type="InParanoid" id="A0A165N9W9"/>
<dbReference type="InterPro" id="IPR009160">
    <property type="entry name" value="Acyl-CoA_deSatase_haem/ster-bd"/>
</dbReference>
<keyword evidence="14" id="KW-0249">Electron transport</keyword>
<dbReference type="InterPro" id="IPR018506">
    <property type="entry name" value="Cyt_B5_heme-BS"/>
</dbReference>
<dbReference type="Proteomes" id="UP000077266">
    <property type="component" value="Unassembled WGS sequence"/>
</dbReference>
<keyword evidence="5 16" id="KW-0812">Transmembrane</keyword>
<dbReference type="GO" id="GO:0005789">
    <property type="term" value="C:endoplasmic reticulum membrane"/>
    <property type="evidence" value="ECO:0007669"/>
    <property type="project" value="TreeGrafter"/>
</dbReference>
<evidence type="ECO:0000256" key="13">
    <source>
        <dbReference type="ARBA" id="ARBA00023160"/>
    </source>
</evidence>
<dbReference type="InterPro" id="IPR036400">
    <property type="entry name" value="Cyt_B5-like_heme/steroid_sf"/>
</dbReference>
<dbReference type="AlphaFoldDB" id="A0A165N9W9"/>
<evidence type="ECO:0000256" key="5">
    <source>
        <dbReference type="ARBA" id="ARBA00022692"/>
    </source>
</evidence>
<dbReference type="EC" id="1.14.19.1" evidence="14"/>
<evidence type="ECO:0000256" key="7">
    <source>
        <dbReference type="ARBA" id="ARBA00022832"/>
    </source>
</evidence>
<feature type="transmembrane region" description="Helical" evidence="16">
    <location>
        <begin position="54"/>
        <end position="74"/>
    </location>
</feature>